<evidence type="ECO:0000256" key="4">
    <source>
        <dbReference type="ARBA" id="ARBA00022741"/>
    </source>
</evidence>
<evidence type="ECO:0000256" key="1">
    <source>
        <dbReference type="ARBA" id="ARBA00004370"/>
    </source>
</evidence>
<dbReference type="GO" id="GO:0016020">
    <property type="term" value="C:membrane"/>
    <property type="evidence" value="ECO:0007669"/>
    <property type="project" value="UniProtKB-SubCell"/>
</dbReference>
<dbReference type="OrthoDB" id="6500128at2759"/>
<feature type="transmembrane region" description="Helical" evidence="8">
    <location>
        <begin position="528"/>
        <end position="548"/>
    </location>
</feature>
<keyword evidence="7 8" id="KW-0472">Membrane</keyword>
<keyword evidence="12" id="KW-1185">Reference proteome</keyword>
<accession>A0A423WNN7</accession>
<keyword evidence="5" id="KW-0067">ATP-binding</keyword>
<dbReference type="EMBL" id="LJZO01000001">
    <property type="protein sequence ID" value="ROW05067.1"/>
    <property type="molecule type" value="Genomic_DNA"/>
</dbReference>
<evidence type="ECO:0000259" key="9">
    <source>
        <dbReference type="PROSITE" id="PS50893"/>
    </source>
</evidence>
<dbReference type="InterPro" id="IPR050173">
    <property type="entry name" value="ABC_transporter_C-like"/>
</dbReference>
<name>A0A423WNN7_CYTCH</name>
<dbReference type="AlphaFoldDB" id="A0A423WNN7"/>
<dbReference type="InterPro" id="IPR003439">
    <property type="entry name" value="ABC_transporter-like_ATP-bd"/>
</dbReference>
<dbReference type="Gene3D" id="1.20.1560.10">
    <property type="entry name" value="ABC transporter type 1, transmembrane domain"/>
    <property type="match status" value="2"/>
</dbReference>
<dbReference type="InterPro" id="IPR003593">
    <property type="entry name" value="AAA+_ATPase"/>
</dbReference>
<dbReference type="Proteomes" id="UP000284375">
    <property type="component" value="Unassembled WGS sequence"/>
</dbReference>
<dbReference type="Gene3D" id="3.40.50.300">
    <property type="entry name" value="P-loop containing nucleotide triphosphate hydrolases"/>
    <property type="match status" value="2"/>
</dbReference>
<dbReference type="InterPro" id="IPR011527">
    <property type="entry name" value="ABC1_TM_dom"/>
</dbReference>
<evidence type="ECO:0000256" key="6">
    <source>
        <dbReference type="ARBA" id="ARBA00022989"/>
    </source>
</evidence>
<dbReference type="InterPro" id="IPR036640">
    <property type="entry name" value="ABC1_TM_sf"/>
</dbReference>
<dbReference type="GO" id="GO:0140359">
    <property type="term" value="F:ABC-type transporter activity"/>
    <property type="evidence" value="ECO:0007669"/>
    <property type="project" value="InterPro"/>
</dbReference>
<keyword evidence="6 8" id="KW-1133">Transmembrane helix</keyword>
<evidence type="ECO:0000313" key="12">
    <source>
        <dbReference type="Proteomes" id="UP000284375"/>
    </source>
</evidence>
<reference evidence="11 12" key="1">
    <citation type="submission" date="2015-09" db="EMBL/GenBank/DDBJ databases">
        <title>Host preference determinants of Valsa canker pathogens revealed by comparative genomics.</title>
        <authorList>
            <person name="Yin Z."/>
            <person name="Huang L."/>
        </authorList>
    </citation>
    <scope>NUCLEOTIDE SEQUENCE [LARGE SCALE GENOMIC DNA]</scope>
    <source>
        <strain evidence="11 12">YSFL</strain>
    </source>
</reference>
<dbReference type="SUPFAM" id="SSF90123">
    <property type="entry name" value="ABC transporter transmembrane region"/>
    <property type="match status" value="1"/>
</dbReference>
<evidence type="ECO:0008006" key="13">
    <source>
        <dbReference type="Google" id="ProtNLM"/>
    </source>
</evidence>
<comment type="subcellular location">
    <subcellularLocation>
        <location evidence="1">Membrane</location>
    </subcellularLocation>
</comment>
<keyword evidence="2" id="KW-0813">Transport</keyword>
<dbReference type="InterPro" id="IPR027417">
    <property type="entry name" value="P-loop_NTPase"/>
</dbReference>
<dbReference type="SUPFAM" id="SSF52540">
    <property type="entry name" value="P-loop containing nucleoside triphosphate hydrolases"/>
    <property type="match status" value="3"/>
</dbReference>
<proteinExistence type="predicted"/>
<feature type="domain" description="ABC transporter" evidence="9">
    <location>
        <begin position="700"/>
        <end position="943"/>
    </location>
</feature>
<dbReference type="PROSITE" id="PS50893">
    <property type="entry name" value="ABC_TRANSPORTER_2"/>
    <property type="match status" value="1"/>
</dbReference>
<comment type="caution">
    <text evidence="11">The sequence shown here is derived from an EMBL/GenBank/DDBJ whole genome shotgun (WGS) entry which is preliminary data.</text>
</comment>
<keyword evidence="4" id="KW-0547">Nucleotide-binding</keyword>
<dbReference type="GO" id="GO:0016887">
    <property type="term" value="F:ATP hydrolysis activity"/>
    <property type="evidence" value="ECO:0007669"/>
    <property type="project" value="InterPro"/>
</dbReference>
<protein>
    <recommendedName>
        <fullName evidence="13">ABC transporter domain-containing protein</fullName>
    </recommendedName>
</protein>
<dbReference type="Pfam" id="PF00005">
    <property type="entry name" value="ABC_tran"/>
    <property type="match status" value="2"/>
</dbReference>
<evidence type="ECO:0000256" key="5">
    <source>
        <dbReference type="ARBA" id="ARBA00022840"/>
    </source>
</evidence>
<evidence type="ECO:0000259" key="10">
    <source>
        <dbReference type="PROSITE" id="PS50929"/>
    </source>
</evidence>
<feature type="domain" description="ABC transmembrane type-1" evidence="10">
    <location>
        <begin position="551"/>
        <end position="663"/>
    </location>
</feature>
<feature type="transmembrane region" description="Helical" evidence="8">
    <location>
        <begin position="605"/>
        <end position="626"/>
    </location>
</feature>
<dbReference type="PANTHER" id="PTHR24223">
    <property type="entry name" value="ATP-BINDING CASSETTE SUB-FAMILY C"/>
    <property type="match status" value="1"/>
</dbReference>
<gene>
    <name evidence="11" type="ORF">VSDG_00184</name>
</gene>
<dbReference type="PANTHER" id="PTHR24223:SF399">
    <property type="entry name" value="ABC TRANSPORTER ATNG"/>
    <property type="match status" value="1"/>
</dbReference>
<dbReference type="PROSITE" id="PS50929">
    <property type="entry name" value="ABC_TM1F"/>
    <property type="match status" value="1"/>
</dbReference>
<feature type="transmembrane region" description="Helical" evidence="8">
    <location>
        <begin position="63"/>
        <end position="84"/>
    </location>
</feature>
<evidence type="ECO:0000256" key="2">
    <source>
        <dbReference type="ARBA" id="ARBA00022448"/>
    </source>
</evidence>
<dbReference type="STRING" id="252740.A0A423WNN7"/>
<evidence type="ECO:0000256" key="8">
    <source>
        <dbReference type="SAM" id="Phobius"/>
    </source>
</evidence>
<evidence type="ECO:0000313" key="11">
    <source>
        <dbReference type="EMBL" id="ROW05067.1"/>
    </source>
</evidence>
<evidence type="ECO:0000256" key="7">
    <source>
        <dbReference type="ARBA" id="ARBA00023136"/>
    </source>
</evidence>
<keyword evidence="3 8" id="KW-0812">Transmembrane</keyword>
<dbReference type="GO" id="GO:0005524">
    <property type="term" value="F:ATP binding"/>
    <property type="evidence" value="ECO:0007669"/>
    <property type="project" value="UniProtKB-KW"/>
</dbReference>
<dbReference type="SMART" id="SM00382">
    <property type="entry name" value="AAA"/>
    <property type="match status" value="2"/>
</dbReference>
<feature type="transmembrane region" description="Helical" evidence="8">
    <location>
        <begin position="482"/>
        <end position="508"/>
    </location>
</feature>
<organism evidence="11 12">
    <name type="scientific">Cytospora chrysosperma</name>
    <name type="common">Cytospora canker fungus</name>
    <name type="synonym">Sphaeria chrysosperma</name>
    <dbReference type="NCBI Taxonomy" id="252740"/>
    <lineage>
        <taxon>Eukaryota</taxon>
        <taxon>Fungi</taxon>
        <taxon>Dikarya</taxon>
        <taxon>Ascomycota</taxon>
        <taxon>Pezizomycotina</taxon>
        <taxon>Sordariomycetes</taxon>
        <taxon>Sordariomycetidae</taxon>
        <taxon>Diaporthales</taxon>
        <taxon>Cytosporaceae</taxon>
        <taxon>Cytospora</taxon>
    </lineage>
</organism>
<sequence length="946" mass="105121">MIYSKLLRTKVNVVDQSAALTLMTTDVEKIVDTFWRLIMDPWSCILQLGICVYLLYRQLGAVCCVPIIVIFLVGLVSHGAPFSVTKAVTSLSILSLMNTPARRLLFAIPFGLQAVGSFDRIETFLQLDENPELLVSSTPNSEKAPEPCAEQDMGPTSPYNCSQHVPAIHVQSAAFGWEADAPPVVTIGDIDFARGSFTVITGPIGCGKSTLLKGLLLETPYVRGTVQVSTGDVAYCGQTPWTHEGTIRDNIVGESEFDASWYNSVIASCELDFDLRRMTDGDTSMVGSRGLSISGGQRQRIVCAIPEAKLRTYALSCVTDEFSPLLELCTPKRKLRFLTTSRMLLMLAPFVPYQTRSLARTECFVPDAPPLSWPHTLVSPAEWNMCLSYTEPLGTPLVQLLQAADQVILMSRTGEILDCGPYEEVSKHHSIGEHHEPLTPSAALDLKTGDQINLREFQSRLDTQLDTRMNDLRRQRGDWRSYALYIGSLGWLSFSLFLVGAVIHALFTAFFQVWVTWWAEDTADRHEIGYWLGLYATWGVLIMLALLCTPMIETNGPLVLSFIDTIRGLTTIRAFGWKQDFIRRTISLLDTSQKPKYLLFCVQRWLLLVLSLMAVALEVLLMGVAIPLRTSVSAGFVGLAIVQVTTLSELLNDLIVQWTEMEACLGAVTRISRFTKDSPREGPPEEATSLPDEWPLNGTVTIENVSTSYEELADSNKTARKPGFGGHFTFNQARRTRRNLREDRQPKSGKSSLVAAMLRLLECDQGHVSIGGVDIATLDPELVRSRLNLITQEPFLFEGTVRENANPWEDDAAPDQTIMDVLCRVGLWDKVKSLGGLDAPMDENLLSHGQRQIFCLARALLRRSPVLILDEPTSHIDPATDAMIQRIIREDFRGRTVIMIAHRLRSLVDFDRVVVLDSGRVVEAGAPKDLLADEDSAFKALTVWHG</sequence>
<evidence type="ECO:0000256" key="3">
    <source>
        <dbReference type="ARBA" id="ARBA00022692"/>
    </source>
</evidence>